<dbReference type="Proteomes" id="UP000887023">
    <property type="component" value="Chromosome"/>
</dbReference>
<dbReference type="Pfam" id="PF01451">
    <property type="entry name" value="LMWPc"/>
    <property type="match status" value="1"/>
</dbReference>
<evidence type="ECO:0000313" key="3">
    <source>
        <dbReference type="Proteomes" id="UP000887023"/>
    </source>
</evidence>
<dbReference type="InterPro" id="IPR023485">
    <property type="entry name" value="Ptyr_pPase"/>
</dbReference>
<sequence length="199" mass="20859">MRVLFVCADNVGGSAIAECVATAYAAEHRLRSLVVESAGTRAAAGLRLGPPVARVITGLGADPRRFRSRSLTAAMSAEADLILTMTEADCRDVVTLDPDAAPRTFPLLQAYRLARMTAAVSVAELHAGRLAYPAVSRPIANPAISDEQKSAEIGDLIAQALLGLLRSLAYEPYIAVPSLPNRETLLPRPAAGPAFEAAG</sequence>
<evidence type="ECO:0000259" key="1">
    <source>
        <dbReference type="SMART" id="SM00226"/>
    </source>
</evidence>
<dbReference type="Gene3D" id="3.40.50.2300">
    <property type="match status" value="1"/>
</dbReference>
<dbReference type="InterPro" id="IPR036196">
    <property type="entry name" value="Ptyr_pPase_sf"/>
</dbReference>
<name>A0ABX8S4B7_9ACTN</name>
<evidence type="ECO:0000313" key="2">
    <source>
        <dbReference type="EMBL" id="QXQ12583.1"/>
    </source>
</evidence>
<dbReference type="SUPFAM" id="SSF52788">
    <property type="entry name" value="Phosphotyrosine protein phosphatases I"/>
    <property type="match status" value="1"/>
</dbReference>
<protein>
    <recommendedName>
        <fullName evidence="1">Phosphotyrosine protein phosphatase I domain-containing protein</fullName>
    </recommendedName>
</protein>
<organism evidence="2 3">
    <name type="scientific">Skermania pinensis</name>
    <dbReference type="NCBI Taxonomy" id="39122"/>
    <lineage>
        <taxon>Bacteria</taxon>
        <taxon>Bacillati</taxon>
        <taxon>Actinomycetota</taxon>
        <taxon>Actinomycetes</taxon>
        <taxon>Mycobacteriales</taxon>
        <taxon>Gordoniaceae</taxon>
        <taxon>Skermania</taxon>
    </lineage>
</organism>
<dbReference type="SMART" id="SM00226">
    <property type="entry name" value="LMWPc"/>
    <property type="match status" value="1"/>
</dbReference>
<reference evidence="2" key="1">
    <citation type="submission" date="2021-07" db="EMBL/GenBank/DDBJ databases">
        <title>Candidatus Kaistella beijingensis sp. nov. isolated from a municipal wastewater treatment plant is involved in sludge foaming.</title>
        <authorList>
            <person name="Song Y."/>
            <person name="Liu S.-J."/>
        </authorList>
    </citation>
    <scope>NUCLEOTIDE SEQUENCE</scope>
    <source>
        <strain evidence="2">DSM 43998</strain>
    </source>
</reference>
<feature type="domain" description="Phosphotyrosine protein phosphatase I" evidence="1">
    <location>
        <begin position="1"/>
        <end position="167"/>
    </location>
</feature>
<proteinExistence type="predicted"/>
<dbReference type="EMBL" id="CP079105">
    <property type="protein sequence ID" value="QXQ12583.1"/>
    <property type="molecule type" value="Genomic_DNA"/>
</dbReference>
<keyword evidence="3" id="KW-1185">Reference proteome</keyword>
<gene>
    <name evidence="2" type="ORF">KV203_11460</name>
</gene>
<dbReference type="RefSeq" id="WP_066470746.1">
    <property type="nucleotide sequence ID" value="NZ_CBCRUZ010000017.1"/>
</dbReference>
<accession>A0ABX8S4B7</accession>